<feature type="region of interest" description="Disordered" evidence="6">
    <location>
        <begin position="280"/>
        <end position="301"/>
    </location>
</feature>
<feature type="compositionally biased region" description="Acidic residues" evidence="6">
    <location>
        <begin position="109"/>
        <end position="122"/>
    </location>
</feature>
<keyword evidence="5" id="KW-0175">Coiled coil</keyword>
<keyword evidence="2" id="KW-0863">Zinc-finger</keyword>
<feature type="compositionally biased region" description="Basic and acidic residues" evidence="6">
    <location>
        <begin position="54"/>
        <end position="63"/>
    </location>
</feature>
<dbReference type="Pfam" id="PF25512">
    <property type="entry name" value="zf-CCCH_AtC3H23"/>
    <property type="match status" value="1"/>
</dbReference>
<feature type="compositionally biased region" description="Basic and acidic residues" evidence="6">
    <location>
        <begin position="35"/>
        <end position="45"/>
    </location>
</feature>
<gene>
    <name evidence="8" type="ORF">OEZ85_012254</name>
</gene>
<evidence type="ECO:0000256" key="1">
    <source>
        <dbReference type="ARBA" id="ARBA00022723"/>
    </source>
</evidence>
<evidence type="ECO:0000256" key="6">
    <source>
        <dbReference type="SAM" id="MobiDB-lite"/>
    </source>
</evidence>
<feature type="compositionally biased region" description="Low complexity" evidence="6">
    <location>
        <begin position="64"/>
        <end position="76"/>
    </location>
</feature>
<sequence>MQAGDRPTVDQLRRDATKGLLAFLPTAASKVAAQHGKDHDGDKAVAKRLRRTRRAEAAGKKSADSNAGGAAGGSRQQRQKRQPPKRKKQESEESEEEADSDSSSNSSRDEDEAAGNSDDMDDAAAAAAAAATNGRSKRAEAGPAVGAPGQAGMASETATMRLGADEMIYGFKIVPCSRRVQHDWTACFFLHKGERARRRDLRTHQYAAVMCCDMLHKGSCAKGDACEDCHNVFEYHMHPANFRTKMCHDGANCTRAFCFFAHSLDELRLAAPVTVTIGNPQDKQQQQQQQQQQPVNTCSSTSTGMQLQQQQVVQQQQQQQELQRRIEHLEAVAMAAVNELSVLQQAADGMPAAPAAKV</sequence>
<organism evidence="8 9">
    <name type="scientific">Tetradesmus obliquus</name>
    <name type="common">Green alga</name>
    <name type="synonym">Acutodesmus obliquus</name>
    <dbReference type="NCBI Taxonomy" id="3088"/>
    <lineage>
        <taxon>Eukaryota</taxon>
        <taxon>Viridiplantae</taxon>
        <taxon>Chlorophyta</taxon>
        <taxon>core chlorophytes</taxon>
        <taxon>Chlorophyceae</taxon>
        <taxon>CS clade</taxon>
        <taxon>Sphaeropleales</taxon>
        <taxon>Scenedesmaceae</taxon>
        <taxon>Tetradesmus</taxon>
    </lineage>
</organism>
<reference evidence="8 9" key="1">
    <citation type="submission" date="2023-05" db="EMBL/GenBank/DDBJ databases">
        <title>A 100% complete, gapless, phased diploid assembly of the Scenedesmus obliquus UTEX 3031 genome.</title>
        <authorList>
            <person name="Biondi T.C."/>
            <person name="Hanschen E.R."/>
            <person name="Kwon T."/>
            <person name="Eng W."/>
            <person name="Kruse C.P.S."/>
            <person name="Koehler S.I."/>
            <person name="Kunde Y."/>
            <person name="Gleasner C.D."/>
            <person name="You Mak K.T."/>
            <person name="Polle J."/>
            <person name="Hovde B.T."/>
            <person name="Starkenburg S.R."/>
        </authorList>
    </citation>
    <scope>NUCLEOTIDE SEQUENCE [LARGE SCALE GENOMIC DNA]</scope>
    <source>
        <strain evidence="8 9">DOE0152z</strain>
    </source>
</reference>
<dbReference type="Proteomes" id="UP001244341">
    <property type="component" value="Chromosome 3b"/>
</dbReference>
<keyword evidence="3" id="KW-0862">Zinc</keyword>
<evidence type="ECO:0000313" key="9">
    <source>
        <dbReference type="Proteomes" id="UP001244341"/>
    </source>
</evidence>
<evidence type="ECO:0000313" key="8">
    <source>
        <dbReference type="EMBL" id="WIA12183.1"/>
    </source>
</evidence>
<feature type="region of interest" description="Disordered" evidence="6">
    <location>
        <begin position="29"/>
        <end position="153"/>
    </location>
</feature>
<evidence type="ECO:0000259" key="7">
    <source>
        <dbReference type="Pfam" id="PF25512"/>
    </source>
</evidence>
<dbReference type="EMBL" id="CP126210">
    <property type="protein sequence ID" value="WIA12183.1"/>
    <property type="molecule type" value="Genomic_DNA"/>
</dbReference>
<keyword evidence="9" id="KW-1185">Reference proteome</keyword>
<dbReference type="InterPro" id="IPR045234">
    <property type="entry name" value="Unkempt-like"/>
</dbReference>
<dbReference type="InterPro" id="IPR057444">
    <property type="entry name" value="Znf-CCCH_AtC3H23-like"/>
</dbReference>
<feature type="coiled-coil region" evidence="5">
    <location>
        <begin position="305"/>
        <end position="346"/>
    </location>
</feature>
<keyword evidence="4" id="KW-0238">DNA-binding</keyword>
<evidence type="ECO:0000256" key="3">
    <source>
        <dbReference type="ARBA" id="ARBA00022833"/>
    </source>
</evidence>
<dbReference type="PANTHER" id="PTHR14493">
    <property type="entry name" value="UNKEMPT FAMILY MEMBER"/>
    <property type="match status" value="1"/>
</dbReference>
<feature type="compositionally biased region" description="Low complexity" evidence="6">
    <location>
        <begin position="141"/>
        <end position="153"/>
    </location>
</feature>
<accession>A0ABY8TXI9</accession>
<protein>
    <recommendedName>
        <fullName evidence="7">AtC3H23-like CCCH zinc finger domain-containing protein</fullName>
    </recommendedName>
</protein>
<feature type="compositionally biased region" description="Basic residues" evidence="6">
    <location>
        <begin position="77"/>
        <end position="88"/>
    </location>
</feature>
<name>A0ABY8TXI9_TETOB</name>
<feature type="domain" description="AtC3H23-like CCCH zinc finger" evidence="7">
    <location>
        <begin position="166"/>
        <end position="198"/>
    </location>
</feature>
<proteinExistence type="predicted"/>
<feature type="compositionally biased region" description="Low complexity" evidence="6">
    <location>
        <begin position="284"/>
        <end position="293"/>
    </location>
</feature>
<keyword evidence="1" id="KW-0479">Metal-binding</keyword>
<evidence type="ECO:0000256" key="2">
    <source>
        <dbReference type="ARBA" id="ARBA00022771"/>
    </source>
</evidence>
<evidence type="ECO:0000256" key="4">
    <source>
        <dbReference type="ARBA" id="ARBA00023125"/>
    </source>
</evidence>
<evidence type="ECO:0000256" key="5">
    <source>
        <dbReference type="SAM" id="Coils"/>
    </source>
</evidence>
<dbReference type="PANTHER" id="PTHR14493:SF50">
    <property type="entry name" value="RING FINGER PROTEIN UNKEMPT"/>
    <property type="match status" value="1"/>
</dbReference>